<dbReference type="InterPro" id="IPR045089">
    <property type="entry name" value="PGGT1B-like"/>
</dbReference>
<evidence type="ECO:0000313" key="10">
    <source>
        <dbReference type="EMBL" id="ELQ76003.1"/>
    </source>
</evidence>
<dbReference type="InterPro" id="IPR008930">
    <property type="entry name" value="Terpenoid_cyclase/PrenylTrfase"/>
</dbReference>
<evidence type="ECO:0000256" key="3">
    <source>
        <dbReference type="ARBA" id="ARBA00022679"/>
    </source>
</evidence>
<keyword evidence="3 8" id="KW-0808">Transferase</keyword>
<dbReference type="EMBL" id="JH993888">
    <property type="protein sequence ID" value="ELQ76003.1"/>
    <property type="molecule type" value="Genomic_DNA"/>
</dbReference>
<comment type="cofactor">
    <cofactor evidence="8">
        <name>Zn(2+)</name>
        <dbReference type="ChEBI" id="CHEBI:29105"/>
    </cofactor>
    <text evidence="8">Binds 1 zinc ion per subunit.</text>
</comment>
<accession>L7JX00</accession>
<comment type="similarity">
    <text evidence="1 8">Belongs to the protein prenyltransferase subunit beta family.</text>
</comment>
<feature type="domain" description="Prenyltransferase alpha-alpha toroid" evidence="9">
    <location>
        <begin position="4"/>
        <end position="317"/>
    </location>
</feature>
<dbReference type="GO" id="GO:0005968">
    <property type="term" value="C:Rab-protein geranylgeranyltransferase complex"/>
    <property type="evidence" value="ECO:0007669"/>
    <property type="project" value="UniProtKB-UniRule"/>
</dbReference>
<evidence type="ECO:0000256" key="2">
    <source>
        <dbReference type="ARBA" id="ARBA00022602"/>
    </source>
</evidence>
<evidence type="ECO:0000313" key="11">
    <source>
        <dbReference type="Proteomes" id="UP000011185"/>
    </source>
</evidence>
<dbReference type="HOGENOM" id="CLU_028946_3_0_1"/>
<dbReference type="InterPro" id="IPR026873">
    <property type="entry name" value="Ptb1"/>
</dbReference>
<dbReference type="GO" id="GO:0046872">
    <property type="term" value="F:metal ion binding"/>
    <property type="evidence" value="ECO:0007669"/>
    <property type="project" value="UniProtKB-KW"/>
</dbReference>
<dbReference type="Pfam" id="PF00432">
    <property type="entry name" value="Prenyltrans"/>
    <property type="match status" value="1"/>
</dbReference>
<dbReference type="STRING" id="72359.L7JX00"/>
<name>L7JX00_TRAHO</name>
<evidence type="ECO:0000256" key="5">
    <source>
        <dbReference type="ARBA" id="ARBA00022737"/>
    </source>
</evidence>
<dbReference type="FunCoup" id="L7JX00">
    <property type="interactions" value="113"/>
</dbReference>
<dbReference type="PANTHER" id="PTHR11774:SF11">
    <property type="entry name" value="GERANYLGERANYL TRANSFERASE TYPE-2 SUBUNIT BETA"/>
    <property type="match status" value="1"/>
</dbReference>
<dbReference type="Gene3D" id="1.50.10.20">
    <property type="match status" value="1"/>
</dbReference>
<proteinExistence type="inferred from homology"/>
<dbReference type="VEuPathDB" id="MicrosporidiaDB:THOM_1001"/>
<dbReference type="PANTHER" id="PTHR11774">
    <property type="entry name" value="GERANYLGERANYL TRANSFERASE TYPE BETA SUBUNIT"/>
    <property type="match status" value="1"/>
</dbReference>
<organism evidence="10 11">
    <name type="scientific">Trachipleistophora hominis</name>
    <name type="common">Microsporidian parasite</name>
    <dbReference type="NCBI Taxonomy" id="72359"/>
    <lineage>
        <taxon>Eukaryota</taxon>
        <taxon>Fungi</taxon>
        <taxon>Fungi incertae sedis</taxon>
        <taxon>Microsporidia</taxon>
        <taxon>Pleistophoridae</taxon>
        <taxon>Trachipleistophora</taxon>
    </lineage>
</organism>
<evidence type="ECO:0000256" key="4">
    <source>
        <dbReference type="ARBA" id="ARBA00022723"/>
    </source>
</evidence>
<dbReference type="OrthoDB" id="5428259at2759"/>
<evidence type="ECO:0000256" key="8">
    <source>
        <dbReference type="RuleBase" id="RU365076"/>
    </source>
</evidence>
<keyword evidence="6 8" id="KW-0862">Zinc</keyword>
<dbReference type="SUPFAM" id="SSF48239">
    <property type="entry name" value="Terpenoid cyclases/Protein prenyltransferases"/>
    <property type="match status" value="1"/>
</dbReference>
<keyword evidence="5" id="KW-0677">Repeat</keyword>
<dbReference type="CDD" id="cd02894">
    <property type="entry name" value="GGTase-II"/>
    <property type="match status" value="1"/>
</dbReference>
<evidence type="ECO:0000256" key="7">
    <source>
        <dbReference type="ARBA" id="ARBA00047658"/>
    </source>
</evidence>
<dbReference type="OMA" id="AESHCGQ"/>
<keyword evidence="4 8" id="KW-0479">Metal-binding</keyword>
<keyword evidence="11" id="KW-1185">Reference proteome</keyword>
<evidence type="ECO:0000259" key="9">
    <source>
        <dbReference type="Pfam" id="PF00432"/>
    </source>
</evidence>
<evidence type="ECO:0000256" key="1">
    <source>
        <dbReference type="ARBA" id="ARBA00010497"/>
    </source>
</evidence>
<evidence type="ECO:0000256" key="6">
    <source>
        <dbReference type="ARBA" id="ARBA00022833"/>
    </source>
</evidence>
<comment type="function">
    <text evidence="8">Catalyzes the transfer of a geranylgeranyl moiety from geranylgeranyl diphosphate to both cysteines of proteins with the C-terminal sequence -XXCC, -XCXC and -CCXX.</text>
</comment>
<dbReference type="InParanoid" id="L7JX00"/>
<gene>
    <name evidence="10" type="ORF">THOM_1001</name>
</gene>
<keyword evidence="2 8" id="KW-0637">Prenyltransferase</keyword>
<dbReference type="Proteomes" id="UP000011185">
    <property type="component" value="Unassembled WGS sequence"/>
</dbReference>
<dbReference type="EC" id="2.5.1.60" evidence="8"/>
<comment type="catalytic activity">
    <reaction evidence="7 8">
        <text>geranylgeranyl diphosphate + L-cysteinyl-[protein] = S-geranylgeranyl-L-cysteinyl-[protein] + diphosphate</text>
        <dbReference type="Rhea" id="RHEA:21240"/>
        <dbReference type="Rhea" id="RHEA-COMP:10131"/>
        <dbReference type="Rhea" id="RHEA-COMP:11537"/>
        <dbReference type="ChEBI" id="CHEBI:29950"/>
        <dbReference type="ChEBI" id="CHEBI:33019"/>
        <dbReference type="ChEBI" id="CHEBI:57533"/>
        <dbReference type="ChEBI" id="CHEBI:86021"/>
        <dbReference type="EC" id="2.5.1.60"/>
    </reaction>
</comment>
<dbReference type="AlphaFoldDB" id="L7JX00"/>
<sequence>MEDSKKIIDFVNKNRNDRGYEYHSCTYLHLSMHYWVTTIFNILGYTDEAVAIETIEFLKSCKNSDGGYGSTKGYPSTVFNTMLACQVATMLNYDFYDEETVDYVLSCCNNGVFYAEKWCGDFIEEDNRFVCAALISLVLLDVNRRKNMGELDSSTDLTTKFIISDDFFSLLLKKGFEKEKTIRYLLKCYNMDGGFGCIPGAESHCGQIYACLVSLKLLNALHRIDKTRMTFFLINRQEPSGGLNGRPYKKEDVCYSFWTLCSLDILNGVKYIDSNKLREYIEKCQSADGGYADRPGNVSDCFHTMYALLGLCLLDNNCGCKDVFHLGISLS</sequence>
<dbReference type="InterPro" id="IPR001330">
    <property type="entry name" value="Prenyltrans"/>
</dbReference>
<reference evidence="10 11" key="1">
    <citation type="journal article" date="2012" name="PLoS Pathog.">
        <title>The genome of the obligate intracellular parasite Trachipleistophora hominis: new insights into microsporidian genome dynamics and reductive evolution.</title>
        <authorList>
            <person name="Heinz E."/>
            <person name="Williams T.A."/>
            <person name="Nakjang S."/>
            <person name="Noel C.J."/>
            <person name="Swan D.C."/>
            <person name="Goldberg A.V."/>
            <person name="Harris S.R."/>
            <person name="Weinmaier T."/>
            <person name="Markert S."/>
            <person name="Becher D."/>
            <person name="Bernhardt J."/>
            <person name="Dagan T."/>
            <person name="Hacker C."/>
            <person name="Lucocq J.M."/>
            <person name="Schweder T."/>
            <person name="Rattei T."/>
            <person name="Hall N."/>
            <person name="Hirt R.P."/>
            <person name="Embley T.M."/>
        </authorList>
    </citation>
    <scope>NUCLEOTIDE SEQUENCE [LARGE SCALE GENOMIC DNA]</scope>
</reference>
<protein>
    <recommendedName>
        <fullName evidence="8">Geranylgeranyl transferase type-2 subunit beta</fullName>
        <ecNumber evidence="8">2.5.1.60</ecNumber>
    </recommendedName>
</protein>
<dbReference type="GO" id="GO:0004663">
    <property type="term" value="F:Rab geranylgeranyltransferase activity"/>
    <property type="evidence" value="ECO:0007669"/>
    <property type="project" value="UniProtKB-UniRule"/>
</dbReference>